<feature type="transmembrane region" description="Helical" evidence="1">
    <location>
        <begin position="80"/>
        <end position="104"/>
    </location>
</feature>
<sequence>MGPATAATAAAGPQEPLHQFAVYDGTSGGIGKIAVTNAILGLLTLGIYRFWGKTNMRRYLWSRLTVLGDRLEYTGTPMELLLGFIVAAVAMAGLSVGFIGLEFLSARYPLFGLLMIFYLLGFYFLIFFAVFRARRYRLLRTQWRGIRFSQSGSATGYAFRAMGLMFLTGITLGLTYPYMQARLQNYRTNNTWFGNRQLTFDGKASKLFWKWVLALVLVIPTLGISFLWYKVTEFRYFASRTRFGALSFHSTLETMKIFLIYLIFAVVFGIIWFSLLEVIGVFVGDLFNIGQPGAAEPFANLSTVTIAITIAVSLVIVSLLNALQFILLIHPIVRAISETLLVKGTIDLDEIKQSDAERGGRGEGLADVLDVGAI</sequence>
<keyword evidence="1" id="KW-1133">Transmembrane helix</keyword>
<feature type="transmembrane region" description="Helical" evidence="1">
    <location>
        <begin position="33"/>
        <end position="51"/>
    </location>
</feature>
<keyword evidence="3" id="KW-1185">Reference proteome</keyword>
<feature type="transmembrane region" description="Helical" evidence="1">
    <location>
        <begin position="110"/>
        <end position="131"/>
    </location>
</feature>
<dbReference type="OrthoDB" id="7462354at2"/>
<gene>
    <name evidence="2" type="ORF">FKG95_12840</name>
</gene>
<dbReference type="RefSeq" id="WP_142896788.1">
    <property type="nucleotide sequence ID" value="NZ_ML660055.1"/>
</dbReference>
<evidence type="ECO:0000256" key="1">
    <source>
        <dbReference type="SAM" id="Phobius"/>
    </source>
</evidence>
<dbReference type="EMBL" id="VHSH01000004">
    <property type="protein sequence ID" value="TQV79607.1"/>
    <property type="molecule type" value="Genomic_DNA"/>
</dbReference>
<dbReference type="InterPro" id="IPR010295">
    <property type="entry name" value="DUF898"/>
</dbReference>
<feature type="transmembrane region" description="Helical" evidence="1">
    <location>
        <begin position="304"/>
        <end position="329"/>
    </location>
</feature>
<comment type="caution">
    <text evidence="2">The sequence shown here is derived from an EMBL/GenBank/DDBJ whole genome shotgun (WGS) entry which is preliminary data.</text>
</comment>
<feature type="transmembrane region" description="Helical" evidence="1">
    <location>
        <begin position="157"/>
        <end position="179"/>
    </location>
</feature>
<keyword evidence="1" id="KW-0472">Membrane</keyword>
<keyword evidence="1" id="KW-0812">Transmembrane</keyword>
<proteinExistence type="predicted"/>
<feature type="transmembrane region" description="Helical" evidence="1">
    <location>
        <begin position="208"/>
        <end position="229"/>
    </location>
</feature>
<dbReference type="AlphaFoldDB" id="A0A545TQV9"/>
<dbReference type="Proteomes" id="UP000315252">
    <property type="component" value="Unassembled WGS sequence"/>
</dbReference>
<reference evidence="2 3" key="1">
    <citation type="submission" date="2019-06" db="EMBL/GenBank/DDBJ databases">
        <title>Whole genome sequence for Rhodospirillaceae sp. R148.</title>
        <authorList>
            <person name="Wang G."/>
        </authorList>
    </citation>
    <scope>NUCLEOTIDE SEQUENCE [LARGE SCALE GENOMIC DNA]</scope>
    <source>
        <strain evidence="2 3">R148</strain>
    </source>
</reference>
<name>A0A545TQV9_9PROT</name>
<evidence type="ECO:0000313" key="3">
    <source>
        <dbReference type="Proteomes" id="UP000315252"/>
    </source>
</evidence>
<feature type="transmembrane region" description="Helical" evidence="1">
    <location>
        <begin position="258"/>
        <end position="284"/>
    </location>
</feature>
<organism evidence="2 3">
    <name type="scientific">Denitrobaculum tricleocarpae</name>
    <dbReference type="NCBI Taxonomy" id="2591009"/>
    <lineage>
        <taxon>Bacteria</taxon>
        <taxon>Pseudomonadati</taxon>
        <taxon>Pseudomonadota</taxon>
        <taxon>Alphaproteobacteria</taxon>
        <taxon>Rhodospirillales</taxon>
        <taxon>Rhodospirillaceae</taxon>
        <taxon>Denitrobaculum</taxon>
    </lineage>
</organism>
<evidence type="ECO:0000313" key="2">
    <source>
        <dbReference type="EMBL" id="TQV79607.1"/>
    </source>
</evidence>
<accession>A0A545TQV9</accession>
<protein>
    <submittedName>
        <fullName evidence="2">DUF898 domain-containing protein</fullName>
    </submittedName>
</protein>
<dbReference type="Pfam" id="PF05987">
    <property type="entry name" value="DUF898"/>
    <property type="match status" value="1"/>
</dbReference>